<dbReference type="Pfam" id="PF00291">
    <property type="entry name" value="PALP"/>
    <property type="match status" value="1"/>
</dbReference>
<dbReference type="EMBL" id="LK933238">
    <property type="protein sequence ID" value="CDT53915.1"/>
    <property type="molecule type" value="Genomic_DNA"/>
</dbReference>
<reference evidence="6" key="1">
    <citation type="submission" date="2014-07" db="EMBL/GenBank/DDBJ databases">
        <authorList>
            <person name="Monot Marc"/>
        </authorList>
    </citation>
    <scope>NUCLEOTIDE SEQUENCE</scope>
    <source>
        <strain evidence="6">7032989</strain>
        <strain evidence="5">7032994</strain>
    </source>
</reference>
<protein>
    <submittedName>
        <fullName evidence="6">2-amino-4-ketopentanoate thiolase beta subunit</fullName>
    </submittedName>
    <submittedName>
        <fullName evidence="5">Pyridoxal-phosphate dependent protein</fullName>
    </submittedName>
</protein>
<dbReference type="Gene3D" id="3.40.50.1100">
    <property type="match status" value="2"/>
</dbReference>
<dbReference type="InterPro" id="IPR036052">
    <property type="entry name" value="TrpB-like_PALP_sf"/>
</dbReference>
<gene>
    <name evidence="6" type="primary">ortB</name>
    <name evidence="6" type="ORF">BN1095_550061</name>
    <name evidence="4" type="ORF">BN1096_180066</name>
    <name evidence="5" type="ORF">BN1097_160069</name>
</gene>
<accession>A0A031WBF0</accession>
<organism evidence="6">
    <name type="scientific">Clostridioides difficile</name>
    <name type="common">Peptoclostridium difficile</name>
    <dbReference type="NCBI Taxonomy" id="1496"/>
    <lineage>
        <taxon>Bacteria</taxon>
        <taxon>Bacillati</taxon>
        <taxon>Bacillota</taxon>
        <taxon>Clostridia</taxon>
        <taxon>Peptostreptococcales</taxon>
        <taxon>Peptostreptococcaceae</taxon>
        <taxon>Clostridioides</taxon>
    </lineage>
</organism>
<evidence type="ECO:0000313" key="5">
    <source>
        <dbReference type="EMBL" id="CDS83618.1"/>
    </source>
</evidence>
<dbReference type="NCBIfam" id="NF040741">
    <property type="entry name" value="ornith_OrtB"/>
    <property type="match status" value="1"/>
</dbReference>
<evidence type="ECO:0000313" key="6">
    <source>
        <dbReference type="EMBL" id="CDT53915.1"/>
    </source>
</evidence>
<dbReference type="CDD" id="cd00640">
    <property type="entry name" value="Trp-synth-beta_II"/>
    <property type="match status" value="1"/>
</dbReference>
<dbReference type="InterPro" id="IPR001926">
    <property type="entry name" value="TrpB-like_PALP"/>
</dbReference>
<evidence type="ECO:0000259" key="3">
    <source>
        <dbReference type="Pfam" id="PF00291"/>
    </source>
</evidence>
<dbReference type="RefSeq" id="WP_022618300.1">
    <property type="nucleotide sequence ID" value="NZ_BBYB01000040.1"/>
</dbReference>
<sequence>MNNSTSMKDMSYQAVMGRNNEIMKNAIGLDYSSFEQEGIGFDYEKMMSETGYTLQDIEAIQSQYAVGNTPLIELKNLTKLARKCAKEGKGARIFVKDEAMNASGSFKARRAATAVYHAKQMGYKGVIAATSGNYGAAVASQAAMQGLKCIIVQECYDSNGVGQPEIIEKARKCEAYGAEVVQLTVGPELFYTFLVLLEETGYFNASLYSPFGIAGVETLGYELAIQFREKYKKDPDIVVCTNAGGGNLTGTARGLIKAGSINTKVVGASVDLKGLHMASDNQFNKKSFTTGHTGFGIPYCTWPDRSDVPRSAARPLRYMDRYVLVKQGEVFYTTELLAQLEGIERGPAGNTSLAAAFSLAQELDEDKVIVVQETEYTGAGKHICPQLTFARENGIDIKFGNPREEIAGVNLILPERPELLKCVDIDMNKIRKSFIKNCISNNHIDNIDKLSNRDIEFLMEEVKSSRDFVVDVLNNL</sequence>
<feature type="domain" description="Tryptophan synthase beta chain-like PALP" evidence="3">
    <location>
        <begin position="64"/>
        <end position="371"/>
    </location>
</feature>
<dbReference type="InterPro" id="IPR053471">
    <property type="entry name" value="AKP_thiolase_beta"/>
</dbReference>
<keyword evidence="2" id="KW-0663">Pyridoxal phosphate</keyword>
<dbReference type="GO" id="GO:1901605">
    <property type="term" value="P:alpha-amino acid metabolic process"/>
    <property type="evidence" value="ECO:0007669"/>
    <property type="project" value="UniProtKB-ARBA"/>
</dbReference>
<evidence type="ECO:0000256" key="1">
    <source>
        <dbReference type="ARBA" id="ARBA00001933"/>
    </source>
</evidence>
<dbReference type="AlphaFoldDB" id="A0A031WBF0"/>
<name>A0A031WBF0_CLODI</name>
<dbReference type="FunFam" id="3.40.50.1100:FF:000051">
    <property type="entry name" value="2-amino-4-ketopentanoate thiolase beta subunit"/>
    <property type="match status" value="1"/>
</dbReference>
<evidence type="ECO:0000256" key="2">
    <source>
        <dbReference type="ARBA" id="ARBA00022898"/>
    </source>
</evidence>
<dbReference type="EMBL" id="LK932467">
    <property type="protein sequence ID" value="CDS83505.1"/>
    <property type="molecule type" value="Genomic_DNA"/>
</dbReference>
<dbReference type="EMBL" id="LK932350">
    <property type="protein sequence ID" value="CDS83618.1"/>
    <property type="molecule type" value="Genomic_DNA"/>
</dbReference>
<dbReference type="SUPFAM" id="SSF53686">
    <property type="entry name" value="Tryptophan synthase beta subunit-like PLP-dependent enzymes"/>
    <property type="match status" value="1"/>
</dbReference>
<dbReference type="InterPro" id="IPR050214">
    <property type="entry name" value="Cys_Synth/Cystath_Beta-Synth"/>
</dbReference>
<proteinExistence type="predicted"/>
<evidence type="ECO:0000313" key="4">
    <source>
        <dbReference type="EMBL" id="CDS83505.1"/>
    </source>
</evidence>
<comment type="cofactor">
    <cofactor evidence="1">
        <name>pyridoxal 5'-phosphate</name>
        <dbReference type="ChEBI" id="CHEBI:597326"/>
    </cofactor>
</comment>
<dbReference type="PANTHER" id="PTHR10314">
    <property type="entry name" value="CYSTATHIONINE BETA-SYNTHASE"/>
    <property type="match status" value="1"/>
</dbReference>